<sequence length="154" mass="16972">MLGGFNSGHGIGPLSHCCIKQVNRSARTRRREGAESRGWLAALASVLAKDQKRGRTGGIPSADPVLRLQMAKHNDRQRRQEQNTPQKAGEEVLPEAAKAGAAPAKDRADERYDCHDGTIPQQPIPDQQRHDHHSPFPTETVAANKRYCVIPFLP</sequence>
<feature type="compositionally biased region" description="Basic and acidic residues" evidence="1">
    <location>
        <begin position="72"/>
        <end position="81"/>
    </location>
</feature>
<evidence type="ECO:0000256" key="1">
    <source>
        <dbReference type="SAM" id="MobiDB-lite"/>
    </source>
</evidence>
<proteinExistence type="predicted"/>
<keyword evidence="3" id="KW-1185">Reference proteome</keyword>
<dbReference type="AlphaFoldDB" id="U4THF4"/>
<feature type="region of interest" description="Disordered" evidence="1">
    <location>
        <begin position="47"/>
        <end position="133"/>
    </location>
</feature>
<dbReference type="HOGENOM" id="CLU_1702060_0_0_9"/>
<gene>
    <name evidence="2" type="ORF">L248_1424</name>
</gene>
<feature type="compositionally biased region" description="Low complexity" evidence="1">
    <location>
        <begin position="94"/>
        <end position="103"/>
    </location>
</feature>
<reference evidence="3" key="1">
    <citation type="journal article" date="2013" name="Genome Announc.">
        <title>Whole-Genome Sequencing of Lactobacillus shenzhenensis Strain LY-73T.</title>
        <authorList>
            <person name="Lin Z."/>
            <person name="Liu Z."/>
            <person name="Yang R."/>
            <person name="Zou Y."/>
            <person name="Wan D."/>
            <person name="Chen J."/>
            <person name="Guo M."/>
            <person name="Zhao J."/>
            <person name="Fang C."/>
            <person name="Yang R."/>
            <person name="Liu F."/>
        </authorList>
    </citation>
    <scope>NUCLEOTIDE SEQUENCE [LARGE SCALE GENOMIC DNA]</scope>
    <source>
        <strain evidence="3">LY-73</strain>
    </source>
</reference>
<evidence type="ECO:0000313" key="2">
    <source>
        <dbReference type="EMBL" id="ERL64241.1"/>
    </source>
</evidence>
<feature type="compositionally biased region" description="Basic and acidic residues" evidence="1">
    <location>
        <begin position="104"/>
        <end position="116"/>
    </location>
</feature>
<evidence type="ECO:0000313" key="3">
    <source>
        <dbReference type="Proteomes" id="UP000030647"/>
    </source>
</evidence>
<protein>
    <submittedName>
        <fullName evidence="2">Uncharacterized protein</fullName>
    </submittedName>
</protein>
<dbReference type="STRING" id="1231336.L248_1424"/>
<organism evidence="2 3">
    <name type="scientific">Schleiferilactobacillus shenzhenensis LY-73</name>
    <dbReference type="NCBI Taxonomy" id="1231336"/>
    <lineage>
        <taxon>Bacteria</taxon>
        <taxon>Bacillati</taxon>
        <taxon>Bacillota</taxon>
        <taxon>Bacilli</taxon>
        <taxon>Lactobacillales</taxon>
        <taxon>Lactobacillaceae</taxon>
        <taxon>Schleiferilactobacillus</taxon>
    </lineage>
</organism>
<dbReference type="Proteomes" id="UP000030647">
    <property type="component" value="Unassembled WGS sequence"/>
</dbReference>
<accession>U4THF4</accession>
<name>U4THF4_9LACO</name>
<dbReference type="EMBL" id="KI271601">
    <property type="protein sequence ID" value="ERL64241.1"/>
    <property type="molecule type" value="Genomic_DNA"/>
</dbReference>